<name>A0A6H0UI71_9LACT</name>
<geneLocation type="plasmid" evidence="2">
    <name>plraf_19_5_1</name>
</geneLocation>
<evidence type="ECO:0000313" key="2">
    <source>
        <dbReference type="Proteomes" id="UP000501945"/>
    </source>
</evidence>
<keyword evidence="1" id="KW-0614">Plasmid</keyword>
<dbReference type="EMBL" id="CP047617">
    <property type="protein sequence ID" value="QIW55019.1"/>
    <property type="molecule type" value="Genomic_DNA"/>
</dbReference>
<proteinExistence type="predicted"/>
<organism evidence="1 2">
    <name type="scientific">Pseudolactococcus raffinolactis</name>
    <dbReference type="NCBI Taxonomy" id="1366"/>
    <lineage>
        <taxon>Bacteria</taxon>
        <taxon>Bacillati</taxon>
        <taxon>Bacillota</taxon>
        <taxon>Bacilli</taxon>
        <taxon>Lactobacillales</taxon>
        <taxon>Streptococcaceae</taxon>
        <taxon>Pseudolactococcus</taxon>
    </lineage>
</organism>
<protein>
    <submittedName>
        <fullName evidence="1">Uncharacterized protein</fullName>
    </submittedName>
</protein>
<gene>
    <name evidence="1" type="ORF">GU336_12595</name>
</gene>
<sequence>MSLKSFDNTKDEEYKNNFSDVIEEGKKINIPKKINQRKEGKKSVTFSITETELDIFEKEARERGFKNKSEFLAFIINNI</sequence>
<dbReference type="RefSeq" id="WP_167839248.1">
    <property type="nucleotide sequence ID" value="NZ_CP047617.1"/>
</dbReference>
<dbReference type="AlphaFoldDB" id="A0A6H0UI71"/>
<reference evidence="1 2" key="1">
    <citation type="submission" date="2019-12" db="EMBL/GenBank/DDBJ databases">
        <title>Whole genome sequences of Lactococcus raffinolactis strains isolated from sewage.</title>
        <authorList>
            <person name="Ybazeta G."/>
            <person name="Ross M."/>
            <person name="Brabant-Kirwan D."/>
            <person name="Saleh M."/>
            <person name="Dillon J.A."/>
            <person name="Splinter K."/>
            <person name="Nokhbeh R."/>
        </authorList>
    </citation>
    <scope>NUCLEOTIDE SEQUENCE [LARGE SCALE GENOMIC DNA]</scope>
    <source>
        <strain evidence="1 2">Lr_19_5</strain>
        <plasmid evidence="2">plraf_19_5_1</plasmid>
    </source>
</reference>
<accession>A0A6H0UI71</accession>
<dbReference type="Proteomes" id="UP000501945">
    <property type="component" value="Plasmid pLraf_19_5_1"/>
</dbReference>
<evidence type="ECO:0000313" key="1">
    <source>
        <dbReference type="EMBL" id="QIW55019.1"/>
    </source>
</evidence>